<evidence type="ECO:0000256" key="1">
    <source>
        <dbReference type="SAM" id="MobiDB-lite"/>
    </source>
</evidence>
<feature type="compositionally biased region" description="Polar residues" evidence="1">
    <location>
        <begin position="95"/>
        <end position="105"/>
    </location>
</feature>
<gene>
    <name evidence="3" type="ORF">IFM89_032552</name>
</gene>
<sequence>MFVWMINTQIYQFHGDWDLISALANDELERDRNEILMGHHLILMDAVFAKVSFFIGIIPIFVAWVYSEYLEYKKNYPKLSDADVSEDMHCDESASGVQESSNDISSEPDPFLVPTYESEDSADDIEVNEQGERINVVNEPVNVPSPVNVRLLDENMPLTTTLPASRGGCIASGRPQVEPEIRNGTIGYAGNSSSPVDNIITSVHAEYDMQDMREGLLSKSLSLSWKRTQRKLSCFSLSVCLFLLRAALEMVVREGNSLSFNVVPLLGLLTVAEESRFIMRKGFAQAVSIAIGSLCSLPFFVAPLSQPTAEKRWSIMYLKSIGLRFDMLTLASLDAKASLVDTSGKVNYKTQNSWVVLRGRVPGPKLITQGVLDAVSRDIGTPLRLLHVIQGCRHSSLLGHSHVCLLQHRGTPYFYGHGRRTGERRRKCSGEKRFETIEQAAPISVDEATGSIGCHPQSPPPVVTTVEITRDCGMDELLQPDYNVTMEYQKYQRKYPQKKKTSKETNALPTKLGATLPLVSTRCLILGIREPIPDLRKQSIKAKDVKEQAPIRLTRSKRQLLQE</sequence>
<protein>
    <submittedName>
        <fullName evidence="3">Uncharacterized protein</fullName>
    </submittedName>
</protein>
<keyword evidence="2" id="KW-1133">Transmembrane helix</keyword>
<evidence type="ECO:0000313" key="4">
    <source>
        <dbReference type="Proteomes" id="UP000631114"/>
    </source>
</evidence>
<comment type="caution">
    <text evidence="3">The sequence shown here is derived from an EMBL/GenBank/DDBJ whole genome shotgun (WGS) entry which is preliminary data.</text>
</comment>
<accession>A0A835I596</accession>
<keyword evidence="2" id="KW-0812">Transmembrane</keyword>
<evidence type="ECO:0000313" key="3">
    <source>
        <dbReference type="EMBL" id="KAF9611506.1"/>
    </source>
</evidence>
<dbReference type="EMBL" id="JADFTS010000004">
    <property type="protein sequence ID" value="KAF9611506.1"/>
    <property type="molecule type" value="Genomic_DNA"/>
</dbReference>
<proteinExistence type="predicted"/>
<reference evidence="3 4" key="1">
    <citation type="submission" date="2020-10" db="EMBL/GenBank/DDBJ databases">
        <title>The Coptis chinensis genome and diversification of protoberbering-type alkaloids.</title>
        <authorList>
            <person name="Wang B."/>
            <person name="Shu S."/>
            <person name="Song C."/>
            <person name="Liu Y."/>
        </authorList>
    </citation>
    <scope>NUCLEOTIDE SEQUENCE [LARGE SCALE GENOMIC DNA]</scope>
    <source>
        <strain evidence="3">HL-2020</strain>
        <tissue evidence="3">Leaf</tissue>
    </source>
</reference>
<evidence type="ECO:0000256" key="2">
    <source>
        <dbReference type="SAM" id="Phobius"/>
    </source>
</evidence>
<keyword evidence="2" id="KW-0472">Membrane</keyword>
<dbReference type="Proteomes" id="UP000631114">
    <property type="component" value="Unassembled WGS sequence"/>
</dbReference>
<feature type="transmembrane region" description="Helical" evidence="2">
    <location>
        <begin position="47"/>
        <end position="66"/>
    </location>
</feature>
<dbReference type="AlphaFoldDB" id="A0A835I596"/>
<feature type="region of interest" description="Disordered" evidence="1">
    <location>
        <begin position="87"/>
        <end position="114"/>
    </location>
</feature>
<dbReference type="OrthoDB" id="1785234at2759"/>
<name>A0A835I596_9MAGN</name>
<organism evidence="3 4">
    <name type="scientific">Coptis chinensis</name>
    <dbReference type="NCBI Taxonomy" id="261450"/>
    <lineage>
        <taxon>Eukaryota</taxon>
        <taxon>Viridiplantae</taxon>
        <taxon>Streptophyta</taxon>
        <taxon>Embryophyta</taxon>
        <taxon>Tracheophyta</taxon>
        <taxon>Spermatophyta</taxon>
        <taxon>Magnoliopsida</taxon>
        <taxon>Ranunculales</taxon>
        <taxon>Ranunculaceae</taxon>
        <taxon>Coptidoideae</taxon>
        <taxon>Coptis</taxon>
    </lineage>
</organism>
<keyword evidence="4" id="KW-1185">Reference proteome</keyword>